<dbReference type="Proteomes" id="UP000722957">
    <property type="component" value="Unassembled WGS sequence"/>
</dbReference>
<dbReference type="Pfam" id="PF19192">
    <property type="entry name" value="Response_reg_2"/>
    <property type="match status" value="1"/>
</dbReference>
<proteinExistence type="predicted"/>
<evidence type="ECO:0000259" key="1">
    <source>
        <dbReference type="Pfam" id="PF19192"/>
    </source>
</evidence>
<reference evidence="2 3" key="1">
    <citation type="journal article" date="2021" name="PeerJ">
        <title>Analysis of 44 Vibrio anguillarum genomes reveals high genetic diversity.</title>
        <authorList>
            <person name="Hansen M.J."/>
            <person name="Dalsgaard I."/>
        </authorList>
    </citation>
    <scope>NUCLEOTIDE SEQUENCE [LARGE SCALE GENOMIC DNA]</scope>
    <source>
        <strain evidence="2 3">17-16730-2A</strain>
    </source>
</reference>
<feature type="non-terminal residue" evidence="2">
    <location>
        <position position="152"/>
    </location>
</feature>
<evidence type="ECO:0000313" key="2">
    <source>
        <dbReference type="EMBL" id="MBF4275305.1"/>
    </source>
</evidence>
<evidence type="ECO:0000313" key="3">
    <source>
        <dbReference type="Proteomes" id="UP000722957"/>
    </source>
</evidence>
<dbReference type="EMBL" id="RDOM01001065">
    <property type="protein sequence ID" value="MBF4275305.1"/>
    <property type="molecule type" value="Genomic_DNA"/>
</dbReference>
<feature type="domain" description="Response receiver" evidence="1">
    <location>
        <begin position="4"/>
        <end position="115"/>
    </location>
</feature>
<dbReference type="AlphaFoldDB" id="A0ABD4KXT0"/>
<accession>A0ABD4KXT0</accession>
<organism evidence="2 3">
    <name type="scientific">Vibrio anguillarum</name>
    <name type="common">Listonella anguillarum</name>
    <dbReference type="NCBI Taxonomy" id="55601"/>
    <lineage>
        <taxon>Bacteria</taxon>
        <taxon>Pseudomonadati</taxon>
        <taxon>Pseudomonadota</taxon>
        <taxon>Gammaproteobacteria</taxon>
        <taxon>Vibrionales</taxon>
        <taxon>Vibrionaceae</taxon>
        <taxon>Vibrio</taxon>
    </lineage>
</organism>
<sequence>MAGIHQPQIIDETPDKFAKKTVVASMSADIIILDWMLKKHDDRYSQEVVKEVLSKDAISGGRLRAIVIYTGEPKLNDLRNKLWTFLNNTTLKKDKDFTIYSDSLNIAFYNKSETTAGERIISEQELPHAALIEFSTLVDGLVPTFAVKSASE</sequence>
<protein>
    <recommendedName>
        <fullName evidence="1">Response receiver domain-containing protein</fullName>
    </recommendedName>
</protein>
<comment type="caution">
    <text evidence="2">The sequence shown here is derived from an EMBL/GenBank/DDBJ whole genome shotgun (WGS) entry which is preliminary data.</text>
</comment>
<gene>
    <name evidence="2" type="ORF">EAY07_25520</name>
</gene>
<dbReference type="RefSeq" id="WP_234911741.1">
    <property type="nucleotide sequence ID" value="NZ_RDOM01001065.1"/>
</dbReference>
<dbReference type="InterPro" id="IPR043834">
    <property type="entry name" value="REC"/>
</dbReference>
<name>A0ABD4KXT0_VIBAN</name>